<evidence type="ECO:0000256" key="1">
    <source>
        <dbReference type="SAM" id="SignalP"/>
    </source>
</evidence>
<organism evidence="2 3">
    <name type="scientific">Sistotremastrum suecicum HHB10207 ss-3</name>
    <dbReference type="NCBI Taxonomy" id="1314776"/>
    <lineage>
        <taxon>Eukaryota</taxon>
        <taxon>Fungi</taxon>
        <taxon>Dikarya</taxon>
        <taxon>Basidiomycota</taxon>
        <taxon>Agaricomycotina</taxon>
        <taxon>Agaricomycetes</taxon>
        <taxon>Sistotremastrales</taxon>
        <taxon>Sistotremastraceae</taxon>
        <taxon>Sistotremastrum</taxon>
    </lineage>
</organism>
<evidence type="ECO:0000313" key="2">
    <source>
        <dbReference type="EMBL" id="KZT31209.1"/>
    </source>
</evidence>
<dbReference type="Proteomes" id="UP000076798">
    <property type="component" value="Unassembled WGS sequence"/>
</dbReference>
<dbReference type="EMBL" id="KV428736">
    <property type="protein sequence ID" value="KZT31209.1"/>
    <property type="molecule type" value="Genomic_DNA"/>
</dbReference>
<keyword evidence="1" id="KW-0732">Signal</keyword>
<evidence type="ECO:0000313" key="3">
    <source>
        <dbReference type="Proteomes" id="UP000076798"/>
    </source>
</evidence>
<sequence>MEALSQFLVLARLTWISASVNDDQRSQTWDCLSQLAYWNLAIEPTSTSECTTPETCSIQDPRPRSMTSHSLLDVLFLGYRPTCPTQIQQLDWARLRSSTTMGIHIAPG</sequence>
<keyword evidence="3" id="KW-1185">Reference proteome</keyword>
<proteinExistence type="predicted"/>
<dbReference type="AlphaFoldDB" id="A0A165WJ07"/>
<gene>
    <name evidence="2" type="ORF">SISSUDRAFT_1056592</name>
</gene>
<reference evidence="2 3" key="1">
    <citation type="journal article" date="2016" name="Mol. Biol. Evol.">
        <title>Comparative Genomics of Early-Diverging Mushroom-Forming Fungi Provides Insights into the Origins of Lignocellulose Decay Capabilities.</title>
        <authorList>
            <person name="Nagy L.G."/>
            <person name="Riley R."/>
            <person name="Tritt A."/>
            <person name="Adam C."/>
            <person name="Daum C."/>
            <person name="Floudas D."/>
            <person name="Sun H."/>
            <person name="Yadav J.S."/>
            <person name="Pangilinan J."/>
            <person name="Larsson K.H."/>
            <person name="Matsuura K."/>
            <person name="Barry K."/>
            <person name="Labutti K."/>
            <person name="Kuo R."/>
            <person name="Ohm R.A."/>
            <person name="Bhattacharya S.S."/>
            <person name="Shirouzu T."/>
            <person name="Yoshinaga Y."/>
            <person name="Martin F.M."/>
            <person name="Grigoriev I.V."/>
            <person name="Hibbett D.S."/>
        </authorList>
    </citation>
    <scope>NUCLEOTIDE SEQUENCE [LARGE SCALE GENOMIC DNA]</scope>
    <source>
        <strain evidence="2 3">HHB10207 ss-3</strain>
    </source>
</reference>
<feature type="signal peptide" evidence="1">
    <location>
        <begin position="1"/>
        <end position="18"/>
    </location>
</feature>
<protein>
    <submittedName>
        <fullName evidence="2">Uncharacterized protein</fullName>
    </submittedName>
</protein>
<name>A0A165WJ07_9AGAM</name>
<accession>A0A165WJ07</accession>
<feature type="chain" id="PRO_5007868643" evidence="1">
    <location>
        <begin position="19"/>
        <end position="108"/>
    </location>
</feature>